<feature type="domain" description="MucB/RseB N-terminal" evidence="6">
    <location>
        <begin position="38"/>
        <end position="210"/>
    </location>
</feature>
<dbReference type="Pfam" id="PF17188">
    <property type="entry name" value="MucB_RseB_C"/>
    <property type="match status" value="1"/>
</dbReference>
<evidence type="ECO:0000256" key="3">
    <source>
        <dbReference type="ARBA" id="ARBA00022729"/>
    </source>
</evidence>
<evidence type="ECO:0000256" key="2">
    <source>
        <dbReference type="ARBA" id="ARBA00008150"/>
    </source>
</evidence>
<dbReference type="OrthoDB" id="7067274at2"/>
<evidence type="ECO:0000259" key="7">
    <source>
        <dbReference type="Pfam" id="PF17188"/>
    </source>
</evidence>
<keyword evidence="4" id="KW-0574">Periplasm</keyword>
<gene>
    <name evidence="8" type="ORF">J057_03225</name>
</gene>
<accession>N6W2C0</accession>
<dbReference type="CDD" id="cd16327">
    <property type="entry name" value="RseB"/>
    <property type="match status" value="1"/>
</dbReference>
<feature type="chain" id="PRO_5016963544" evidence="5">
    <location>
        <begin position="32"/>
        <end position="339"/>
    </location>
</feature>
<keyword evidence="3 5" id="KW-0732">Signal</keyword>
<comment type="subcellular location">
    <subcellularLocation>
        <location evidence="1">Periplasm</location>
    </subcellularLocation>
</comment>
<evidence type="ECO:0000313" key="8">
    <source>
        <dbReference type="EMBL" id="ENO16685.2"/>
    </source>
</evidence>
<comment type="similarity">
    <text evidence="2">Belongs to the RseB family.</text>
</comment>
<dbReference type="Gene3D" id="3.30.200.100">
    <property type="entry name" value="MucB/RseB, C-terminal domain"/>
    <property type="match status" value="1"/>
</dbReference>
<dbReference type="AlphaFoldDB" id="N6W2C0"/>
<dbReference type="InterPro" id="IPR038484">
    <property type="entry name" value="MucB/RseB_C_sf"/>
</dbReference>
<evidence type="ECO:0000256" key="4">
    <source>
        <dbReference type="ARBA" id="ARBA00022764"/>
    </source>
</evidence>
<protein>
    <submittedName>
        <fullName evidence="8">Transcriptional regulator</fullName>
    </submittedName>
</protein>
<dbReference type="Pfam" id="PF03888">
    <property type="entry name" value="MucB_RseB"/>
    <property type="match status" value="1"/>
</dbReference>
<dbReference type="EMBL" id="APLQ01000010">
    <property type="protein sequence ID" value="ENO16685.2"/>
    <property type="molecule type" value="Genomic_DNA"/>
</dbReference>
<dbReference type="STRING" id="626887.J057_03225"/>
<feature type="signal peptide" evidence="5">
    <location>
        <begin position="1"/>
        <end position="31"/>
    </location>
</feature>
<evidence type="ECO:0000256" key="5">
    <source>
        <dbReference type="SAM" id="SignalP"/>
    </source>
</evidence>
<dbReference type="InterPro" id="IPR005588">
    <property type="entry name" value="MucB_RseB"/>
</dbReference>
<comment type="caution">
    <text evidence="8">The sequence shown here is derived from an EMBL/GenBank/DDBJ whole genome shotgun (WGS) entry which is preliminary data.</text>
</comment>
<dbReference type="PIRSF" id="PIRSF005427">
    <property type="entry name" value="RseB"/>
    <property type="match status" value="1"/>
</dbReference>
<dbReference type="PATRIC" id="fig|626887.3.peg.628"/>
<dbReference type="HOGENOM" id="CLU_054710_0_1_6"/>
<feature type="domain" description="MucB/RseB C-terminal" evidence="7">
    <location>
        <begin position="235"/>
        <end position="326"/>
    </location>
</feature>
<dbReference type="InterPro" id="IPR033434">
    <property type="entry name" value="MucB/RseB_N"/>
</dbReference>
<dbReference type="GO" id="GO:0032885">
    <property type="term" value="P:regulation of polysaccharide biosynthetic process"/>
    <property type="evidence" value="ECO:0007669"/>
    <property type="project" value="TreeGrafter"/>
</dbReference>
<evidence type="ECO:0000313" key="9">
    <source>
        <dbReference type="Proteomes" id="UP000013165"/>
    </source>
</evidence>
<dbReference type="GO" id="GO:0030288">
    <property type="term" value="C:outer membrane-bounded periplasmic space"/>
    <property type="evidence" value="ECO:0007669"/>
    <property type="project" value="TreeGrafter"/>
</dbReference>
<evidence type="ECO:0000259" key="6">
    <source>
        <dbReference type="Pfam" id="PF03888"/>
    </source>
</evidence>
<dbReference type="Proteomes" id="UP000013165">
    <property type="component" value="Unassembled WGS sequence"/>
</dbReference>
<proteinExistence type="inferred from homology"/>
<dbReference type="PANTHER" id="PTHR38782">
    <property type="match status" value="1"/>
</dbReference>
<dbReference type="PANTHER" id="PTHR38782:SF1">
    <property type="entry name" value="SIGMA-E FACTOR REGULATORY PROTEIN RSEB"/>
    <property type="match status" value="1"/>
</dbReference>
<evidence type="ECO:0000256" key="1">
    <source>
        <dbReference type="ARBA" id="ARBA00004418"/>
    </source>
</evidence>
<dbReference type="RefSeq" id="WP_115840369.1">
    <property type="nucleotide sequence ID" value="NZ_AP028878.1"/>
</dbReference>
<keyword evidence="9" id="KW-1185">Reference proteome</keyword>
<name>N6W2C0_9GAMM</name>
<dbReference type="Gene3D" id="2.50.20.10">
    <property type="entry name" value="Lipoprotein localisation LolA/LolB/LppX"/>
    <property type="match status" value="1"/>
</dbReference>
<dbReference type="eggNOG" id="COG3026">
    <property type="taxonomic scope" value="Bacteria"/>
</dbReference>
<sequence>MSMCFNTRARSAAMRACLVLLLFLFTAATQAEQASTTAESWLERLGPALNSTSYKGVFVYSRGEQVSSMRIVHRYDNGEVQERLVIQDGDQGEIIRRGGRVFCVLPTHGRIQLDAVLPSGPFSEAFADKLAPFRRWYAARMLDDDRVAGHEAVVIALNPKDIHRYHYRLWLEKTSGLLVKSQVLTNEEQVLERFQFTMLELTSDIPDSEFRIPDSEKARKITLDSPEPRPEVHPQVGWQLGWHPDGFRATPSPKGKDGQVKAFSDGLASFSVFVSPVGEMDMPTGVSRIGATTIFLRKLTAGDQRHLITVVGEIPPHTAMKVAESVTIEASSAASGSEL</sequence>
<organism evidence="8 9">
    <name type="scientific">Marinobacter nanhaiticus D15-8W</name>
    <dbReference type="NCBI Taxonomy" id="626887"/>
    <lineage>
        <taxon>Bacteria</taxon>
        <taxon>Pseudomonadati</taxon>
        <taxon>Pseudomonadota</taxon>
        <taxon>Gammaproteobacteria</taxon>
        <taxon>Pseudomonadales</taxon>
        <taxon>Marinobacteraceae</taxon>
        <taxon>Marinobacter</taxon>
    </lineage>
</organism>
<dbReference type="InterPro" id="IPR033436">
    <property type="entry name" value="MucB/RseB_C"/>
</dbReference>
<reference evidence="8 9" key="1">
    <citation type="journal article" date="2013" name="Genome Announc.">
        <title>Genome Sequence of the Polycyclic Aromatic Hydrocarbon-Degrading Bacterium Strain Marinobacter nanhaiticus D15-8WT.</title>
        <authorList>
            <person name="Cui Z."/>
            <person name="Gao W."/>
            <person name="Li Q."/>
            <person name="Xu G."/>
            <person name="Zheng L."/>
        </authorList>
    </citation>
    <scope>NUCLEOTIDE SEQUENCE [LARGE SCALE GENOMIC DNA]</scope>
    <source>
        <strain evidence="8 9">D15-8W</strain>
    </source>
</reference>
<dbReference type="GO" id="GO:0045152">
    <property type="term" value="F:antisigma factor binding"/>
    <property type="evidence" value="ECO:0007669"/>
    <property type="project" value="TreeGrafter"/>
</dbReference>